<sequence length="112" mass="13067">MMLNDHLNQFRVDFVLITLAISAQAFWRNSSVLAISSPNFLNSSLFFCCSQFFFRNICFQEQGFFVIDLDADARLFSSLIIINFLTNLDSKLVSYLKRIQQKRSQKQKIVLQ</sequence>
<evidence type="ECO:0000313" key="1">
    <source>
        <dbReference type="EMBL" id="CAD8120254.1"/>
    </source>
</evidence>
<accession>A0A8S1QYY7</accession>
<gene>
    <name evidence="1" type="ORF">PSON_ATCC_30995.1.T1250070</name>
</gene>
<dbReference type="AlphaFoldDB" id="A0A8S1QYY7"/>
<evidence type="ECO:0000313" key="2">
    <source>
        <dbReference type="Proteomes" id="UP000692954"/>
    </source>
</evidence>
<name>A0A8S1QYY7_9CILI</name>
<keyword evidence="2" id="KW-1185">Reference proteome</keyword>
<dbReference type="EMBL" id="CAJJDN010000125">
    <property type="protein sequence ID" value="CAD8120254.1"/>
    <property type="molecule type" value="Genomic_DNA"/>
</dbReference>
<protein>
    <submittedName>
        <fullName evidence="1">Uncharacterized protein</fullName>
    </submittedName>
</protein>
<dbReference type="Proteomes" id="UP000692954">
    <property type="component" value="Unassembled WGS sequence"/>
</dbReference>
<comment type="caution">
    <text evidence="1">The sequence shown here is derived from an EMBL/GenBank/DDBJ whole genome shotgun (WGS) entry which is preliminary data.</text>
</comment>
<proteinExistence type="predicted"/>
<reference evidence="1" key="1">
    <citation type="submission" date="2021-01" db="EMBL/GenBank/DDBJ databases">
        <authorList>
            <consortium name="Genoscope - CEA"/>
            <person name="William W."/>
        </authorList>
    </citation>
    <scope>NUCLEOTIDE SEQUENCE</scope>
</reference>
<organism evidence="1 2">
    <name type="scientific">Paramecium sonneborni</name>
    <dbReference type="NCBI Taxonomy" id="65129"/>
    <lineage>
        <taxon>Eukaryota</taxon>
        <taxon>Sar</taxon>
        <taxon>Alveolata</taxon>
        <taxon>Ciliophora</taxon>
        <taxon>Intramacronucleata</taxon>
        <taxon>Oligohymenophorea</taxon>
        <taxon>Peniculida</taxon>
        <taxon>Parameciidae</taxon>
        <taxon>Paramecium</taxon>
    </lineage>
</organism>